<keyword evidence="3" id="KW-1185">Reference proteome</keyword>
<evidence type="ECO:0000313" key="2">
    <source>
        <dbReference type="EMBL" id="KAG5659360.1"/>
    </source>
</evidence>
<sequence>MDSPLPVENSQQRTDDSNITNTHLKPGHASRRAHEHTSKHGDNTNMLHRKLECGSEEIDIVLHGPSFNLMNHEPAMYSCPELGCWYDQSYVRISSLMSGWWLLLTKPDAAFPADIIKFTQQPASTQAFLTATNPHGFAEQARWSNSTSVPLGVSAWVESINLFYFARRVNRRFGSSSWQRSQTKGTRL</sequence>
<organism evidence="2 3">
    <name type="scientific">Fusarium avenaceum</name>
    <dbReference type="NCBI Taxonomy" id="40199"/>
    <lineage>
        <taxon>Eukaryota</taxon>
        <taxon>Fungi</taxon>
        <taxon>Dikarya</taxon>
        <taxon>Ascomycota</taxon>
        <taxon>Pezizomycotina</taxon>
        <taxon>Sordariomycetes</taxon>
        <taxon>Hypocreomycetidae</taxon>
        <taxon>Hypocreales</taxon>
        <taxon>Nectriaceae</taxon>
        <taxon>Fusarium</taxon>
        <taxon>Fusarium tricinctum species complex</taxon>
    </lineage>
</organism>
<dbReference type="AlphaFoldDB" id="A0A9P7H1I1"/>
<dbReference type="EMBL" id="JAGPUO010000012">
    <property type="protein sequence ID" value="KAG5659360.1"/>
    <property type="molecule type" value="Genomic_DNA"/>
</dbReference>
<evidence type="ECO:0000313" key="3">
    <source>
        <dbReference type="Proteomes" id="UP000782241"/>
    </source>
</evidence>
<accession>A0A9P7H1I1</accession>
<comment type="caution">
    <text evidence="2">The sequence shown here is derived from an EMBL/GenBank/DDBJ whole genome shotgun (WGS) entry which is preliminary data.</text>
</comment>
<name>A0A9P7H1I1_9HYPO</name>
<feature type="region of interest" description="Disordered" evidence="1">
    <location>
        <begin position="1"/>
        <end position="45"/>
    </location>
</feature>
<feature type="compositionally biased region" description="Polar residues" evidence="1">
    <location>
        <begin position="8"/>
        <end position="23"/>
    </location>
</feature>
<reference evidence="2" key="1">
    <citation type="submission" date="2021-04" db="EMBL/GenBank/DDBJ databases">
        <title>Draft genome of Fusarium avenaceum strain F156N33, isolated from an atmospheric sample in Virginia.</title>
        <authorList>
            <person name="Yang S."/>
            <person name="Vinatzer B.A."/>
            <person name="Coleman J."/>
        </authorList>
    </citation>
    <scope>NUCLEOTIDE SEQUENCE</scope>
    <source>
        <strain evidence="2">F156N33</strain>
    </source>
</reference>
<dbReference type="Proteomes" id="UP000782241">
    <property type="component" value="Unassembled WGS sequence"/>
</dbReference>
<gene>
    <name evidence="2" type="ORF">KAF25_000562</name>
</gene>
<evidence type="ECO:0000256" key="1">
    <source>
        <dbReference type="SAM" id="MobiDB-lite"/>
    </source>
</evidence>
<protein>
    <submittedName>
        <fullName evidence="2">Uncharacterized protein</fullName>
    </submittedName>
</protein>
<feature type="compositionally biased region" description="Basic residues" evidence="1">
    <location>
        <begin position="25"/>
        <end position="34"/>
    </location>
</feature>
<proteinExistence type="predicted"/>